<reference evidence="1" key="1">
    <citation type="submission" date="2012-09" db="EMBL/GenBank/DDBJ databases">
        <authorList>
            <person name="Harkins D.M."/>
            <person name="Durkin A.S."/>
            <person name="Brinkac L.M."/>
            <person name="Selengut J.D."/>
            <person name="Sanka R."/>
            <person name="DePew J."/>
            <person name="Purushe J."/>
            <person name="Picardeau M."/>
            <person name="Werts C."/>
            <person name="Goarant C."/>
            <person name="Vinetz J.M."/>
            <person name="Sutton G.G."/>
            <person name="Nelson W.C."/>
            <person name="Fouts D.E."/>
        </authorList>
    </citation>
    <scope>NUCLEOTIDE SEQUENCE [LARGE SCALE GENOMIC DNA]</scope>
    <source>
        <strain evidence="1">200801926</strain>
    </source>
</reference>
<sequence>MFVPINTLNDRMLTNQSPSTSVQDTKPNNAMIAGCIPFSTNCYFGE</sequence>
<dbReference type="Proteomes" id="UP000002837">
    <property type="component" value="Unassembled WGS sequence"/>
</dbReference>
<keyword evidence="2" id="KW-1185">Reference proteome</keyword>
<evidence type="ECO:0000313" key="2">
    <source>
        <dbReference type="Proteomes" id="UP000002837"/>
    </source>
</evidence>
<comment type="caution">
    <text evidence="1">The sequence shown here is derived from an EMBL/GenBank/DDBJ whole genome shotgun (WGS) entry which is preliminary data.</text>
</comment>
<accession>A0ABN0HWF2</accession>
<name>A0ABN0HWF2_LEPBO</name>
<gene>
    <name evidence="1" type="ORF">LEP1GSC128_3053</name>
</gene>
<organism evidence="1 2">
    <name type="scientific">Leptospira borgpetersenii str. 200801926</name>
    <dbReference type="NCBI Taxonomy" id="1193009"/>
    <lineage>
        <taxon>Bacteria</taxon>
        <taxon>Pseudomonadati</taxon>
        <taxon>Spirochaetota</taxon>
        <taxon>Spirochaetia</taxon>
        <taxon>Leptospirales</taxon>
        <taxon>Leptospiraceae</taxon>
        <taxon>Leptospira</taxon>
    </lineage>
</organism>
<proteinExistence type="predicted"/>
<protein>
    <recommendedName>
        <fullName evidence="3">Lipoprotein</fullName>
    </recommendedName>
</protein>
<evidence type="ECO:0000313" key="1">
    <source>
        <dbReference type="EMBL" id="EKP13008.1"/>
    </source>
</evidence>
<evidence type="ECO:0008006" key="3">
    <source>
        <dbReference type="Google" id="ProtNLM"/>
    </source>
</evidence>
<dbReference type="EMBL" id="AKWJ02000028">
    <property type="protein sequence ID" value="EKP13008.1"/>
    <property type="molecule type" value="Genomic_DNA"/>
</dbReference>